<gene>
    <name evidence="1" type="ORF">ROV92_08045</name>
</gene>
<protein>
    <submittedName>
        <fullName evidence="1">Uncharacterized protein</fullName>
    </submittedName>
</protein>
<evidence type="ECO:0000313" key="1">
    <source>
        <dbReference type="EMBL" id="MDT3467947.1"/>
    </source>
</evidence>
<proteinExistence type="predicted"/>
<accession>A0AAJ2JDJ9</accession>
<name>A0AAJ2JDJ9_STEMA</name>
<dbReference type="RefSeq" id="WP_197564937.1">
    <property type="nucleotide sequence ID" value="NZ_JAVSKO010000003.1"/>
</dbReference>
<dbReference type="EMBL" id="JAVSKO010000003">
    <property type="protein sequence ID" value="MDT3467947.1"/>
    <property type="molecule type" value="Genomic_DNA"/>
</dbReference>
<evidence type="ECO:0000313" key="2">
    <source>
        <dbReference type="Proteomes" id="UP001251948"/>
    </source>
</evidence>
<organism evidence="1 2">
    <name type="scientific">Stenotrophomonas maltophilia</name>
    <name type="common">Pseudomonas maltophilia</name>
    <name type="synonym">Xanthomonas maltophilia</name>
    <dbReference type="NCBI Taxonomy" id="40324"/>
    <lineage>
        <taxon>Bacteria</taxon>
        <taxon>Pseudomonadati</taxon>
        <taxon>Pseudomonadota</taxon>
        <taxon>Gammaproteobacteria</taxon>
        <taxon>Lysobacterales</taxon>
        <taxon>Lysobacteraceae</taxon>
        <taxon>Stenotrophomonas</taxon>
        <taxon>Stenotrophomonas maltophilia group</taxon>
    </lineage>
</organism>
<comment type="caution">
    <text evidence="1">The sequence shown here is derived from an EMBL/GenBank/DDBJ whole genome shotgun (WGS) entry which is preliminary data.</text>
</comment>
<dbReference type="AlphaFoldDB" id="A0AAJ2JDJ9"/>
<reference evidence="1" key="1">
    <citation type="submission" date="2023-07" db="EMBL/GenBank/DDBJ databases">
        <title>Comparative genomics of clinical Stenotrophomonas maltophilia isolates reveals regions of diversity which correlate with colonization and persistence in vivo.</title>
        <authorList>
            <person name="Mcdaniel M.S."/>
            <person name="Swords W.E."/>
            <person name="Sumpter N.A."/>
            <person name="Lindgren N.R."/>
            <person name="Billiot C.E."/>
        </authorList>
    </citation>
    <scope>NUCLEOTIDE SEQUENCE</scope>
    <source>
        <strain evidence="1">Ism4</strain>
    </source>
</reference>
<dbReference type="Proteomes" id="UP001251948">
    <property type="component" value="Unassembled WGS sequence"/>
</dbReference>
<sequence length="105" mass="10702">MLNAVLIAALAASPAAPVPYADCLLGNIQPGLSDRAVQLVQEACAAKHPESFAAAMELERRTRAQRQADFDAAQAEAARSANAAATAAQEAADAAAAKAKTGRTK</sequence>